<evidence type="ECO:0000256" key="3">
    <source>
        <dbReference type="ARBA" id="ARBA00023163"/>
    </source>
</evidence>
<dbReference type="InterPro" id="IPR050397">
    <property type="entry name" value="Env_Response_Regulators"/>
</dbReference>
<comment type="caution">
    <text evidence="5">The sequence shown here is derived from an EMBL/GenBank/DDBJ whole genome shotgun (WGS) entry which is preliminary data.</text>
</comment>
<dbReference type="InterPro" id="IPR000595">
    <property type="entry name" value="cNMP-bd_dom"/>
</dbReference>
<dbReference type="EMBL" id="JAQSIO010000001">
    <property type="protein sequence ID" value="MDD0813257.1"/>
    <property type="molecule type" value="Genomic_DNA"/>
</dbReference>
<dbReference type="InterPro" id="IPR012318">
    <property type="entry name" value="HTH_CRP"/>
</dbReference>
<reference evidence="5 6" key="1">
    <citation type="submission" date="2023-02" db="EMBL/GenBank/DDBJ databases">
        <title>Bacterial whole genome sequence for Curvibacter sp. HBC28.</title>
        <authorList>
            <person name="Le V."/>
            <person name="Ko S.-R."/>
            <person name="Ahn C.-Y."/>
            <person name="Oh H.-M."/>
        </authorList>
    </citation>
    <scope>NUCLEOTIDE SEQUENCE [LARGE SCALE GENOMIC DNA]</scope>
    <source>
        <strain evidence="5 6">HBC28</strain>
    </source>
</reference>
<keyword evidence="2" id="KW-0238">DNA-binding</keyword>
<evidence type="ECO:0000313" key="6">
    <source>
        <dbReference type="Proteomes" id="UP001528672"/>
    </source>
</evidence>
<dbReference type="SMART" id="SM00419">
    <property type="entry name" value="HTH_CRP"/>
    <property type="match status" value="1"/>
</dbReference>
<dbReference type="RefSeq" id="WP_273924785.1">
    <property type="nucleotide sequence ID" value="NZ_JAQSIO010000001.1"/>
</dbReference>
<gene>
    <name evidence="5" type="ORF">PSQ39_01300</name>
</gene>
<evidence type="ECO:0000256" key="1">
    <source>
        <dbReference type="ARBA" id="ARBA00023015"/>
    </source>
</evidence>
<name>A0ABT5MBH0_9BURK</name>
<sequence length="218" mass="24786">MSYPTAGIYLIPSNISERLLKHGQIHSIAAGKIIARPDSTSNPIFHVISGNIRTFAYSNDGRQFGVTDWKAGHWFGEAYIFPSSKYQYCAESTEDSVVAFLSPEILLKLYESDHEVLYHMHRLMASRYQRLVGWLQDSMLTPLPKRIATVLSQTWEATGSDKYIFNSSQDHVAEYLGVSRQAVNKILRKWAAQGHIEIYYGYLVIKNPQEIISISKPN</sequence>
<evidence type="ECO:0000259" key="4">
    <source>
        <dbReference type="SMART" id="SM00419"/>
    </source>
</evidence>
<dbReference type="InterPro" id="IPR014710">
    <property type="entry name" value="RmlC-like_jellyroll"/>
</dbReference>
<evidence type="ECO:0000256" key="2">
    <source>
        <dbReference type="ARBA" id="ARBA00023125"/>
    </source>
</evidence>
<accession>A0ABT5MBH0</accession>
<dbReference type="Gene3D" id="2.60.120.10">
    <property type="entry name" value="Jelly Rolls"/>
    <property type="match status" value="1"/>
</dbReference>
<dbReference type="CDD" id="cd00038">
    <property type="entry name" value="CAP_ED"/>
    <property type="match status" value="1"/>
</dbReference>
<feature type="domain" description="HTH crp-type" evidence="4">
    <location>
        <begin position="159"/>
        <end position="207"/>
    </location>
</feature>
<evidence type="ECO:0000313" key="5">
    <source>
        <dbReference type="EMBL" id="MDD0813257.1"/>
    </source>
</evidence>
<dbReference type="Pfam" id="PF13545">
    <property type="entry name" value="HTH_Crp_2"/>
    <property type="match status" value="1"/>
</dbReference>
<proteinExistence type="predicted"/>
<dbReference type="Pfam" id="PF00027">
    <property type="entry name" value="cNMP_binding"/>
    <property type="match status" value="1"/>
</dbReference>
<dbReference type="InterPro" id="IPR018490">
    <property type="entry name" value="cNMP-bd_dom_sf"/>
</dbReference>
<organism evidence="5 6">
    <name type="scientific">Curvibacter microcysteis</name>
    <dbReference type="NCBI Taxonomy" id="3026419"/>
    <lineage>
        <taxon>Bacteria</taxon>
        <taxon>Pseudomonadati</taxon>
        <taxon>Pseudomonadota</taxon>
        <taxon>Betaproteobacteria</taxon>
        <taxon>Burkholderiales</taxon>
        <taxon>Comamonadaceae</taxon>
        <taxon>Curvibacter</taxon>
    </lineage>
</organism>
<dbReference type="Proteomes" id="UP001528672">
    <property type="component" value="Unassembled WGS sequence"/>
</dbReference>
<protein>
    <submittedName>
        <fullName evidence="5">Crp/Fnr family transcriptional regulator</fullName>
    </submittedName>
</protein>
<dbReference type="SUPFAM" id="SSF51206">
    <property type="entry name" value="cAMP-binding domain-like"/>
    <property type="match status" value="1"/>
</dbReference>
<dbReference type="PANTHER" id="PTHR24567">
    <property type="entry name" value="CRP FAMILY TRANSCRIPTIONAL REGULATORY PROTEIN"/>
    <property type="match status" value="1"/>
</dbReference>
<dbReference type="SUPFAM" id="SSF46785">
    <property type="entry name" value="Winged helix' DNA-binding domain"/>
    <property type="match status" value="1"/>
</dbReference>
<dbReference type="PANTHER" id="PTHR24567:SF26">
    <property type="entry name" value="REGULATORY PROTEIN YEIL"/>
    <property type="match status" value="1"/>
</dbReference>
<dbReference type="InterPro" id="IPR036390">
    <property type="entry name" value="WH_DNA-bd_sf"/>
</dbReference>
<keyword evidence="6" id="KW-1185">Reference proteome</keyword>
<keyword evidence="1" id="KW-0805">Transcription regulation</keyword>
<keyword evidence="3" id="KW-0804">Transcription</keyword>